<dbReference type="AlphaFoldDB" id="A0A2R5GFH9"/>
<dbReference type="SUPFAM" id="SSF52540">
    <property type="entry name" value="P-loop containing nucleoside triphosphate hydrolases"/>
    <property type="match status" value="1"/>
</dbReference>
<dbReference type="PANTHER" id="PTHR23359">
    <property type="entry name" value="NUCLEOTIDE KINASE"/>
    <property type="match status" value="1"/>
</dbReference>
<dbReference type="EMBL" id="BEYU01000042">
    <property type="protein sequence ID" value="GBG28518.1"/>
    <property type="molecule type" value="Genomic_DNA"/>
</dbReference>
<dbReference type="CDD" id="cd01428">
    <property type="entry name" value="ADK"/>
    <property type="match status" value="1"/>
</dbReference>
<dbReference type="Pfam" id="PF00406">
    <property type="entry name" value="ADK"/>
    <property type="match status" value="1"/>
</dbReference>
<keyword evidence="6" id="KW-1185">Reference proteome</keyword>
<dbReference type="GO" id="GO:0004017">
    <property type="term" value="F:AMP kinase activity"/>
    <property type="evidence" value="ECO:0007669"/>
    <property type="project" value="InterPro"/>
</dbReference>
<dbReference type="InterPro" id="IPR000850">
    <property type="entry name" value="Adenylat/UMP-CMP_kin"/>
</dbReference>
<dbReference type="Proteomes" id="UP000241890">
    <property type="component" value="Unassembled WGS sequence"/>
</dbReference>
<dbReference type="PRINTS" id="PR00094">
    <property type="entry name" value="ADENYLTKNASE"/>
</dbReference>
<dbReference type="InterPro" id="IPR006259">
    <property type="entry name" value="Adenyl_kin_sub"/>
</dbReference>
<dbReference type="HAMAP" id="MF_00235">
    <property type="entry name" value="Adenylate_kinase_Adk"/>
    <property type="match status" value="1"/>
</dbReference>
<gene>
    <name evidence="5" type="ORF">FCC1311_047412</name>
</gene>
<sequence>MMNDSEDGAIEAAVDRELAEDLHRSPHEGVELAQEGSVGTILICGPPSGGKSTQCKRLVDKYGLIHVSAGDLLRARQNLMPELAAYIDAGRLVPDELVCAIIKERLAERDCREKGVLLDGFPRTHRQAEVLADLGVTVSHVILLKVEDEVVYGRVENRRIDPVSGQIFNMKMSPPEDPAVLARLVMRSDDTRDKMRQRLAMYHDNIDSIMQFYKGLVQPIEADAHPDRVFDRIRDIIEGDLYWGCHIQRSMTVRNYECSPTNDLGGSRDLITATQYSEHMLWLMLGRGVLADVRNPISFAGRPKIRANKNVRFLVRAHSVELCHALVPGLDVHCRVWLEHVGERSVVLGHTIATTQADVERALKLLMITGQQRRYLETLRESLQRKFGPHREMEIARGVTVLVTIDRQTGALTAVPQRRRLRNLVLKGALQAARSAPRSAMIEFAATRLQMEACPDEAFKIEYRVQPRDVGLDDYINPATLVSLVEMARFEAEVSAVYPRASKRVKPLTSSTLRPRCLWLETRSPPRLGDRVIMRTWILNKRPEAAKGVPALTGLVFVGFELKDMASKVLLRGCQVLSPASSVSAGDSHAKL</sequence>
<comment type="similarity">
    <text evidence="4">Belongs to the adenylate kinase family.</text>
</comment>
<dbReference type="OrthoDB" id="439792at2759"/>
<evidence type="ECO:0000313" key="5">
    <source>
        <dbReference type="EMBL" id="GBG28518.1"/>
    </source>
</evidence>
<dbReference type="InterPro" id="IPR027417">
    <property type="entry name" value="P-loop_NTPase"/>
</dbReference>
<evidence type="ECO:0000313" key="6">
    <source>
        <dbReference type="Proteomes" id="UP000241890"/>
    </source>
</evidence>
<dbReference type="Gene3D" id="3.10.129.10">
    <property type="entry name" value="Hotdog Thioesterase"/>
    <property type="match status" value="1"/>
</dbReference>
<name>A0A2R5GFH9_9STRA</name>
<protein>
    <submittedName>
        <fullName evidence="5">Adenylate kinase</fullName>
    </submittedName>
</protein>
<dbReference type="InterPro" id="IPR033690">
    <property type="entry name" value="Adenylat_kinase_CS"/>
</dbReference>
<comment type="caution">
    <text evidence="5">The sequence shown here is derived from an EMBL/GenBank/DDBJ whole genome shotgun (WGS) entry which is preliminary data.</text>
</comment>
<evidence type="ECO:0000256" key="1">
    <source>
        <dbReference type="ARBA" id="ARBA00022679"/>
    </source>
</evidence>
<evidence type="ECO:0000256" key="3">
    <source>
        <dbReference type="ARBA" id="ARBA00022777"/>
    </source>
</evidence>
<dbReference type="InParanoid" id="A0A2R5GFH9"/>
<dbReference type="PROSITE" id="PS00113">
    <property type="entry name" value="ADENYLATE_KINASE"/>
    <property type="match status" value="1"/>
</dbReference>
<reference evidence="5 6" key="1">
    <citation type="submission" date="2017-12" db="EMBL/GenBank/DDBJ databases">
        <title>Sequencing, de novo assembly and annotation of complete genome of a new Thraustochytrid species, strain FCC1311.</title>
        <authorList>
            <person name="Sedici K."/>
            <person name="Godart F."/>
            <person name="Aiese Cigliano R."/>
            <person name="Sanseverino W."/>
            <person name="Barakat M."/>
            <person name="Ortet P."/>
            <person name="Marechal E."/>
            <person name="Cagnac O."/>
            <person name="Amato A."/>
        </authorList>
    </citation>
    <scope>NUCLEOTIDE SEQUENCE [LARGE SCALE GENOMIC DNA]</scope>
</reference>
<proteinExistence type="inferred from homology"/>
<evidence type="ECO:0000256" key="2">
    <source>
        <dbReference type="ARBA" id="ARBA00022741"/>
    </source>
</evidence>
<accession>A0A2R5GFH9</accession>
<keyword evidence="1 4" id="KW-0808">Transferase</keyword>
<dbReference type="Gene3D" id="3.40.50.300">
    <property type="entry name" value="P-loop containing nucleotide triphosphate hydrolases"/>
    <property type="match status" value="1"/>
</dbReference>
<evidence type="ECO:0000256" key="4">
    <source>
        <dbReference type="RuleBase" id="RU003330"/>
    </source>
</evidence>
<organism evidence="5 6">
    <name type="scientific">Hondaea fermentalgiana</name>
    <dbReference type="NCBI Taxonomy" id="2315210"/>
    <lineage>
        <taxon>Eukaryota</taxon>
        <taxon>Sar</taxon>
        <taxon>Stramenopiles</taxon>
        <taxon>Bigyra</taxon>
        <taxon>Labyrinthulomycetes</taxon>
        <taxon>Thraustochytrida</taxon>
        <taxon>Thraustochytriidae</taxon>
        <taxon>Hondaea</taxon>
    </lineage>
</organism>
<keyword evidence="3 4" id="KW-0418">Kinase</keyword>
<dbReference type="GO" id="GO:0005524">
    <property type="term" value="F:ATP binding"/>
    <property type="evidence" value="ECO:0007669"/>
    <property type="project" value="InterPro"/>
</dbReference>
<dbReference type="NCBIfam" id="TIGR01351">
    <property type="entry name" value="adk"/>
    <property type="match status" value="1"/>
</dbReference>
<keyword evidence="2" id="KW-0547">Nucleotide-binding</keyword>